<evidence type="ECO:0000313" key="2">
    <source>
        <dbReference type="EMBL" id="XBV86545.1"/>
    </source>
</evidence>
<dbReference type="RefSeq" id="WP_350244617.1">
    <property type="nucleotide sequence ID" value="NZ_CP158299.1"/>
</dbReference>
<organism evidence="2">
    <name type="scientific">Deinococcus sonorensis KR-87</name>
    <dbReference type="NCBI Taxonomy" id="694439"/>
    <lineage>
        <taxon>Bacteria</taxon>
        <taxon>Thermotogati</taxon>
        <taxon>Deinococcota</taxon>
        <taxon>Deinococci</taxon>
        <taxon>Deinococcales</taxon>
        <taxon>Deinococcaceae</taxon>
        <taxon>Deinococcus</taxon>
    </lineage>
</organism>
<proteinExistence type="predicted"/>
<gene>
    <name evidence="2" type="ORF">ABOD76_09615</name>
</gene>
<feature type="signal peptide" evidence="1">
    <location>
        <begin position="1"/>
        <end position="20"/>
    </location>
</feature>
<name>A0AAU7UDQ9_9DEIO</name>
<dbReference type="AlphaFoldDB" id="A0AAU7UDQ9"/>
<dbReference type="PROSITE" id="PS51257">
    <property type="entry name" value="PROKAR_LIPOPROTEIN"/>
    <property type="match status" value="1"/>
</dbReference>
<dbReference type="SUPFAM" id="SSF69322">
    <property type="entry name" value="Tricorn protease domain 2"/>
    <property type="match status" value="1"/>
</dbReference>
<feature type="chain" id="PRO_5043862799" description="Lipoprotein" evidence="1">
    <location>
        <begin position="21"/>
        <end position="330"/>
    </location>
</feature>
<dbReference type="EMBL" id="CP158299">
    <property type="protein sequence ID" value="XBV86545.1"/>
    <property type="molecule type" value="Genomic_DNA"/>
</dbReference>
<reference evidence="2" key="1">
    <citation type="submission" date="2024-06" db="EMBL/GenBank/DDBJ databases">
        <title>Draft Genome Sequence of Deinococcus sonorensis Type Strain KR-87, a Biofilm Producing Representative of the Genus Deinococcus.</title>
        <authorList>
            <person name="Boren L.S."/>
            <person name="Grosso R.A."/>
            <person name="Hugenberg-Cox A.N."/>
            <person name="Hill J.T.E."/>
            <person name="Albert C.M."/>
            <person name="Tuohy J.M."/>
        </authorList>
    </citation>
    <scope>NUCLEOTIDE SEQUENCE</scope>
    <source>
        <strain evidence="2">KR-87</strain>
    </source>
</reference>
<accession>A0AAU7UDQ9</accession>
<protein>
    <recommendedName>
        <fullName evidence="3">Lipoprotein</fullName>
    </recommendedName>
</protein>
<dbReference type="KEGG" id="dsc:ABOD76_09615"/>
<keyword evidence="1" id="KW-0732">Signal</keyword>
<sequence length="330" mass="34197">MFPRFLALAALSLSLLSACTGTTEPTVSVGVALVNQNGNELRSVVGPGTSAAAQPVTGALDLQVLASGKTVVVAYRDHLETRGLTLQNPVPLPGPGSGFTPCFVRLAISPARDRVAALSDCGNGAAEQLAVYRSDGLLDYTATLPPPTPTDSANTRFTITPDLNIWVARPAIGGGSELLRVSSAGITVVTNPPLSTAVHDLAVRGGTLYAATDQGVLAVNPTSGALAATPVISGVINRLYSDNTLLAAWLLDSSASSQALTLWDGTRRGVPAYPADLRDVTFGPDGKAYLLSGNKVTSYDTVFGFQRGDWQPTDLITTLQGARALTWIAP</sequence>
<evidence type="ECO:0000256" key="1">
    <source>
        <dbReference type="SAM" id="SignalP"/>
    </source>
</evidence>
<evidence type="ECO:0008006" key="3">
    <source>
        <dbReference type="Google" id="ProtNLM"/>
    </source>
</evidence>